<dbReference type="RefSeq" id="WP_188551099.1">
    <property type="nucleotide sequence ID" value="NZ_BMFY01000010.1"/>
</dbReference>
<reference evidence="3" key="2">
    <citation type="submission" date="2020-09" db="EMBL/GenBank/DDBJ databases">
        <authorList>
            <person name="Sun Q."/>
            <person name="Zhou Y."/>
        </authorList>
    </citation>
    <scope>NUCLEOTIDE SEQUENCE</scope>
    <source>
        <strain evidence="3">CGMCC 1.12785</strain>
    </source>
</reference>
<name>A0A8J2TZ90_9MICO</name>
<organism evidence="3 4">
    <name type="scientific">Sediminivirga luteola</name>
    <dbReference type="NCBI Taxonomy" id="1774748"/>
    <lineage>
        <taxon>Bacteria</taxon>
        <taxon>Bacillati</taxon>
        <taxon>Actinomycetota</taxon>
        <taxon>Actinomycetes</taxon>
        <taxon>Micrococcales</taxon>
        <taxon>Brevibacteriaceae</taxon>
        <taxon>Sediminivirga</taxon>
    </lineage>
</organism>
<dbReference type="InterPro" id="IPR012338">
    <property type="entry name" value="Beta-lactam/transpept-like"/>
</dbReference>
<dbReference type="PANTHER" id="PTHR30627:SF24">
    <property type="entry name" value="PENICILLIN-BINDING PROTEIN 4B"/>
    <property type="match status" value="1"/>
</dbReference>
<dbReference type="GO" id="GO:0051301">
    <property type="term" value="P:cell division"/>
    <property type="evidence" value="ECO:0007669"/>
    <property type="project" value="UniProtKB-KW"/>
</dbReference>
<dbReference type="InterPro" id="IPR001460">
    <property type="entry name" value="PCN-bd_Tpept"/>
</dbReference>
<keyword evidence="3" id="KW-0131">Cell cycle</keyword>
<keyword evidence="4" id="KW-1185">Reference proteome</keyword>
<dbReference type="GO" id="GO:0071972">
    <property type="term" value="F:peptidoglycan L,D-transpeptidase activity"/>
    <property type="evidence" value="ECO:0007669"/>
    <property type="project" value="TreeGrafter"/>
</dbReference>
<dbReference type="Pfam" id="PF21922">
    <property type="entry name" value="PBP_dimer_2"/>
    <property type="match status" value="1"/>
</dbReference>
<dbReference type="GO" id="GO:0071555">
    <property type="term" value="P:cell wall organization"/>
    <property type="evidence" value="ECO:0007669"/>
    <property type="project" value="TreeGrafter"/>
</dbReference>
<dbReference type="Pfam" id="PF00905">
    <property type="entry name" value="Transpeptidase"/>
    <property type="match status" value="1"/>
</dbReference>
<feature type="domain" description="Penicillin-binding protein transpeptidase" evidence="1">
    <location>
        <begin position="161"/>
        <end position="485"/>
    </location>
</feature>
<dbReference type="Gene3D" id="3.40.710.10">
    <property type="entry name" value="DD-peptidase/beta-lactamase superfamily"/>
    <property type="match status" value="1"/>
</dbReference>
<reference evidence="3" key="1">
    <citation type="journal article" date="2014" name="Int. J. Syst. Evol. Microbiol.">
        <title>Complete genome sequence of Corynebacterium casei LMG S-19264T (=DSM 44701T), isolated from a smear-ripened cheese.</title>
        <authorList>
            <consortium name="US DOE Joint Genome Institute (JGI-PGF)"/>
            <person name="Walter F."/>
            <person name="Albersmeier A."/>
            <person name="Kalinowski J."/>
            <person name="Ruckert C."/>
        </authorList>
    </citation>
    <scope>NUCLEOTIDE SEQUENCE</scope>
    <source>
        <strain evidence="3">CGMCC 1.12785</strain>
    </source>
</reference>
<dbReference type="EMBL" id="BMFY01000010">
    <property type="protein sequence ID" value="GGA19777.1"/>
    <property type="molecule type" value="Genomic_DNA"/>
</dbReference>
<dbReference type="InterPro" id="IPR054120">
    <property type="entry name" value="PBPA_dimer"/>
</dbReference>
<evidence type="ECO:0000259" key="1">
    <source>
        <dbReference type="Pfam" id="PF00905"/>
    </source>
</evidence>
<keyword evidence="3" id="KW-0132">Cell division</keyword>
<evidence type="ECO:0000313" key="4">
    <source>
        <dbReference type="Proteomes" id="UP000616114"/>
    </source>
</evidence>
<gene>
    <name evidence="3" type="ORF">GCM10011333_23610</name>
</gene>
<accession>A0A8J2TZ90</accession>
<dbReference type="AlphaFoldDB" id="A0A8J2TZ90"/>
<sequence length="491" mass="51149">MNKPLRHLALVALVMFALLFGSTSYVQYFSAQSLRDNPLNSRTLQQELGRERGPILLADGRVVASSMPSESSTYDYQRVYGGDGVDPAMYSAVTGFFSVVYGPSGLEQAENSMLAGTDDAMFYRNLTHYLTGQEPPGAAVQTTINPAVQEAAWNGMGGQRGAAVALDPRTGEVLAMVSTPGFDPNSLASHSHDTATQAYQELLGAESRPLYNRAIGGNLYPPGSTFKLITAAAALESGQYTPETELDAPTTLELPLTTATIRNAGGAVCGSGGRATLQHSLMVSCNTSFAAMGMELGDQALREQAEAFGFDEGFTMPLRVTASSFPDELNAPQLAQSSIGQYEVRATPMQMAMVAAGIANDGVVMQPNLVSSVVDSTSLDVISDPSPREMSRAVSPETAQQLTEMMTTVVESGTGTAAQIPGVDVAGKTGSAQHAQGAAPHAWFTAFAPADDPQIAVAVVVESGGDAGSEASGGRVAGPIAKAMIEAMVNS</sequence>
<dbReference type="GO" id="GO:0005886">
    <property type="term" value="C:plasma membrane"/>
    <property type="evidence" value="ECO:0007669"/>
    <property type="project" value="TreeGrafter"/>
</dbReference>
<dbReference type="SUPFAM" id="SSF56601">
    <property type="entry name" value="beta-lactamase/transpeptidase-like"/>
    <property type="match status" value="1"/>
</dbReference>
<evidence type="ECO:0000313" key="3">
    <source>
        <dbReference type="EMBL" id="GGA19777.1"/>
    </source>
</evidence>
<protein>
    <submittedName>
        <fullName evidence="3">Cell division protein FtsI</fullName>
    </submittedName>
</protein>
<dbReference type="InterPro" id="IPR050515">
    <property type="entry name" value="Beta-lactam/transpept"/>
</dbReference>
<dbReference type="Gene3D" id="3.90.1310.10">
    <property type="entry name" value="Penicillin-binding protein 2a (Domain 2)"/>
    <property type="match status" value="1"/>
</dbReference>
<dbReference type="PANTHER" id="PTHR30627">
    <property type="entry name" value="PEPTIDOGLYCAN D,D-TRANSPEPTIDASE"/>
    <property type="match status" value="1"/>
</dbReference>
<proteinExistence type="predicted"/>
<comment type="caution">
    <text evidence="3">The sequence shown here is derived from an EMBL/GenBank/DDBJ whole genome shotgun (WGS) entry which is preliminary data.</text>
</comment>
<dbReference type="Proteomes" id="UP000616114">
    <property type="component" value="Unassembled WGS sequence"/>
</dbReference>
<evidence type="ECO:0000259" key="2">
    <source>
        <dbReference type="Pfam" id="PF21922"/>
    </source>
</evidence>
<dbReference type="GO" id="GO:0008658">
    <property type="term" value="F:penicillin binding"/>
    <property type="evidence" value="ECO:0007669"/>
    <property type="project" value="InterPro"/>
</dbReference>
<feature type="domain" description="Penicillin binding protein A dimerisation" evidence="2">
    <location>
        <begin position="52"/>
        <end position="140"/>
    </location>
</feature>